<dbReference type="Proteomes" id="UP001525379">
    <property type="component" value="Unassembled WGS sequence"/>
</dbReference>
<evidence type="ECO:0000256" key="9">
    <source>
        <dbReference type="NCBIfam" id="TIGR03810"/>
    </source>
</evidence>
<evidence type="ECO:0000256" key="10">
    <source>
        <dbReference type="SAM" id="Phobius"/>
    </source>
</evidence>
<evidence type="ECO:0000256" key="5">
    <source>
        <dbReference type="ARBA" id="ARBA00022692"/>
    </source>
</evidence>
<dbReference type="EMBL" id="JALXSQ010000005">
    <property type="protein sequence ID" value="MCT2042142.1"/>
    <property type="molecule type" value="Genomic_DNA"/>
</dbReference>
<feature type="transmembrane region" description="Helical" evidence="10">
    <location>
        <begin position="302"/>
        <end position="329"/>
    </location>
</feature>
<feature type="transmembrane region" description="Helical" evidence="10">
    <location>
        <begin position="382"/>
        <end position="408"/>
    </location>
</feature>
<comment type="subcellular location">
    <subcellularLocation>
        <location evidence="1">Cell membrane</location>
        <topology evidence="1">Multi-pass membrane protein</topology>
    </subcellularLocation>
</comment>
<accession>A0ABT2HV12</accession>
<reference evidence="11 12" key="1">
    <citation type="submission" date="2022-04" db="EMBL/GenBank/DDBJ databases">
        <title>Human microbiome associated bacterial genomes.</title>
        <authorList>
            <person name="Sandstrom S."/>
            <person name="Salamzade R."/>
            <person name="Kalan L.R."/>
        </authorList>
    </citation>
    <scope>NUCLEOTIDE SEQUENCE [LARGE SCALE GENOMIC DNA]</scope>
    <source>
        <strain evidence="12">p3-SID1799</strain>
    </source>
</reference>
<dbReference type="InterPro" id="IPR004754">
    <property type="entry name" value="Amino_acid_antiprt"/>
</dbReference>
<evidence type="ECO:0000256" key="8">
    <source>
        <dbReference type="ARBA" id="ARBA00023136"/>
    </source>
</evidence>
<keyword evidence="8 10" id="KW-0472">Membrane</keyword>
<feature type="transmembrane region" description="Helical" evidence="10">
    <location>
        <begin position="117"/>
        <end position="134"/>
    </location>
</feature>
<feature type="transmembrane region" description="Helical" evidence="10">
    <location>
        <begin position="56"/>
        <end position="77"/>
    </location>
</feature>
<name>A0ABT2HV12_9MICO</name>
<keyword evidence="7 10" id="KW-1133">Transmembrane helix</keyword>
<dbReference type="PANTHER" id="PTHR42770">
    <property type="entry name" value="AMINO ACID TRANSPORTER-RELATED"/>
    <property type="match status" value="1"/>
</dbReference>
<dbReference type="Gene3D" id="1.20.1740.10">
    <property type="entry name" value="Amino acid/polyamine transporter I"/>
    <property type="match status" value="1"/>
</dbReference>
<evidence type="ECO:0000313" key="11">
    <source>
        <dbReference type="EMBL" id="MCT2042142.1"/>
    </source>
</evidence>
<keyword evidence="4" id="KW-1003">Cell membrane</keyword>
<dbReference type="NCBIfam" id="TIGR03810">
    <property type="entry name" value="arg_ornith_anti"/>
    <property type="match status" value="1"/>
</dbReference>
<evidence type="ECO:0000313" key="12">
    <source>
        <dbReference type="Proteomes" id="UP001525379"/>
    </source>
</evidence>
<keyword evidence="3" id="KW-0813">Transport</keyword>
<comment type="caution">
    <text evidence="11">The sequence shown here is derived from an EMBL/GenBank/DDBJ whole genome shotgun (WGS) entry which is preliminary data.</text>
</comment>
<comment type="similarity">
    <text evidence="2">Belongs to the amino acid-polyamine-organocation (APC) superfamily. Basic amino acid/polyamine antiporter (APA) (TC 2.A.3.2) family.</text>
</comment>
<keyword evidence="5 10" id="KW-0812">Transmembrane</keyword>
<sequence>MTNVTNTIETGATAEGSAEGKLPLGALIALVVGSMIGGGIFALPSQMAAAAAPGPLIIGWLITGIGMLALAFAFQALSRRRHEIDGGVYGYARAGFGNYIGFTSAWGYWLSAWIGNIGYLVLLFSTLGYFFPAFKSDQNLLVDGGANILVIIGSSVLIWVLHFLLLAGVREAAFINTVVTIAKVVPILTFIVLVGLAFNAGVFSQDFWGETTLFEGETLGGAFDQVKNMMLITVWVFIGIEGASVYSSRAKKRSDVGKATVIGFVGVLALLVAVNLFSFAVMQRPEIAALEDPSMAGVLAHVVGPWGAAFVAIGLIVSLLGAILAWVLLCAEIFREPSNEAILPTWVGRLNSKGTPSGALWLTTIAMQILLIWTIFNGSGYTALIILASSLILLPYFWSALFQLINAIKGQGYEGGKGRASDILIGVIATVYGLWLVYAGGLGYLLIAAIFYLVGTPLYIWARKEAKAKVFSTVDLIVMIIVVLASIAGIILLAMGVITV</sequence>
<protein>
    <recommendedName>
        <fullName evidence="9">Arginine-ornithine antiporter</fullName>
    </recommendedName>
</protein>
<keyword evidence="6" id="KW-0029">Amino-acid transport</keyword>
<feature type="transmembrane region" description="Helical" evidence="10">
    <location>
        <begin position="173"/>
        <end position="198"/>
    </location>
</feature>
<feature type="transmembrane region" description="Helical" evidence="10">
    <location>
        <begin position="259"/>
        <end position="282"/>
    </location>
</feature>
<dbReference type="PANTHER" id="PTHR42770:SF4">
    <property type="entry name" value="ARGININE_ORNITHINE ANTIPORTER-RELATED"/>
    <property type="match status" value="1"/>
</dbReference>
<gene>
    <name evidence="11" type="primary">arcD</name>
    <name evidence="11" type="ORF">M3D15_02125</name>
</gene>
<feature type="transmembrane region" description="Helical" evidence="10">
    <location>
        <begin position="474"/>
        <end position="498"/>
    </location>
</feature>
<evidence type="ECO:0000256" key="2">
    <source>
        <dbReference type="ARBA" id="ARBA00008220"/>
    </source>
</evidence>
<feature type="transmembrane region" description="Helical" evidence="10">
    <location>
        <begin position="24"/>
        <end position="44"/>
    </location>
</feature>
<evidence type="ECO:0000256" key="7">
    <source>
        <dbReference type="ARBA" id="ARBA00022989"/>
    </source>
</evidence>
<feature type="transmembrane region" description="Helical" evidence="10">
    <location>
        <begin position="444"/>
        <end position="462"/>
    </location>
</feature>
<dbReference type="Pfam" id="PF13520">
    <property type="entry name" value="AA_permease_2"/>
    <property type="match status" value="1"/>
</dbReference>
<feature type="transmembrane region" description="Helical" evidence="10">
    <location>
        <begin position="420"/>
        <end position="438"/>
    </location>
</feature>
<dbReference type="PIRSF" id="PIRSF006060">
    <property type="entry name" value="AA_transporter"/>
    <property type="match status" value="1"/>
</dbReference>
<feature type="transmembrane region" description="Helical" evidence="10">
    <location>
        <begin position="146"/>
        <end position="166"/>
    </location>
</feature>
<evidence type="ECO:0000256" key="1">
    <source>
        <dbReference type="ARBA" id="ARBA00004651"/>
    </source>
</evidence>
<dbReference type="NCBIfam" id="TIGR00905">
    <property type="entry name" value="2A0302"/>
    <property type="match status" value="1"/>
</dbReference>
<dbReference type="InterPro" id="IPR002293">
    <property type="entry name" value="AA/rel_permease1"/>
</dbReference>
<proteinExistence type="inferred from homology"/>
<keyword evidence="12" id="KW-1185">Reference proteome</keyword>
<dbReference type="InterPro" id="IPR050367">
    <property type="entry name" value="APC_superfamily"/>
</dbReference>
<evidence type="ECO:0000256" key="4">
    <source>
        <dbReference type="ARBA" id="ARBA00022475"/>
    </source>
</evidence>
<organism evidence="11 12">
    <name type="scientific">Pseudoclavibacter albus</name>
    <dbReference type="NCBI Taxonomy" id="272241"/>
    <lineage>
        <taxon>Bacteria</taxon>
        <taxon>Bacillati</taxon>
        <taxon>Actinomycetota</taxon>
        <taxon>Actinomycetes</taxon>
        <taxon>Micrococcales</taxon>
        <taxon>Microbacteriaceae</taxon>
        <taxon>Pseudoclavibacter</taxon>
    </lineage>
</organism>
<evidence type="ECO:0000256" key="3">
    <source>
        <dbReference type="ARBA" id="ARBA00022448"/>
    </source>
</evidence>
<feature type="transmembrane region" description="Helical" evidence="10">
    <location>
        <begin position="229"/>
        <end position="247"/>
    </location>
</feature>
<feature type="transmembrane region" description="Helical" evidence="10">
    <location>
        <begin position="359"/>
        <end position="376"/>
    </location>
</feature>
<dbReference type="InterPro" id="IPR022461">
    <property type="entry name" value="Arg/Orn_antiprt_ArcD"/>
</dbReference>
<dbReference type="RefSeq" id="WP_260103774.1">
    <property type="nucleotide sequence ID" value="NZ_JAFDPW010000003.1"/>
</dbReference>
<evidence type="ECO:0000256" key="6">
    <source>
        <dbReference type="ARBA" id="ARBA00022970"/>
    </source>
</evidence>